<dbReference type="InterPro" id="IPR004358">
    <property type="entry name" value="Sig_transdc_His_kin-like_C"/>
</dbReference>
<dbReference type="Proteomes" id="UP000634139">
    <property type="component" value="Unassembled WGS sequence"/>
</dbReference>
<accession>A0A918VBD3</accession>
<evidence type="ECO:0000259" key="12">
    <source>
        <dbReference type="PROSITE" id="PS50109"/>
    </source>
</evidence>
<dbReference type="Gene3D" id="3.30.565.10">
    <property type="entry name" value="Histidine kinase-like ATPase, C-terminal domain"/>
    <property type="match status" value="1"/>
</dbReference>
<organism evidence="14 15">
    <name type="scientific">Novosphingobium arvoryzae</name>
    <dbReference type="NCBI Taxonomy" id="1256514"/>
    <lineage>
        <taxon>Bacteria</taxon>
        <taxon>Pseudomonadati</taxon>
        <taxon>Pseudomonadota</taxon>
        <taxon>Alphaproteobacteria</taxon>
        <taxon>Sphingomonadales</taxon>
        <taxon>Sphingomonadaceae</taxon>
        <taxon>Novosphingobium</taxon>
    </lineage>
</organism>
<evidence type="ECO:0000313" key="14">
    <source>
        <dbReference type="EMBL" id="GGZ88655.1"/>
    </source>
</evidence>
<comment type="catalytic activity">
    <reaction evidence="1">
        <text>ATP + protein L-histidine = ADP + protein N-phospho-L-histidine.</text>
        <dbReference type="EC" id="2.7.13.3"/>
    </reaction>
</comment>
<dbReference type="PROSITE" id="PS50109">
    <property type="entry name" value="HIS_KIN"/>
    <property type="match status" value="1"/>
</dbReference>
<evidence type="ECO:0000256" key="3">
    <source>
        <dbReference type="ARBA" id="ARBA00012438"/>
    </source>
</evidence>
<dbReference type="InterPro" id="IPR050428">
    <property type="entry name" value="TCS_sensor_his_kinase"/>
</dbReference>
<dbReference type="Gene3D" id="1.10.287.130">
    <property type="match status" value="1"/>
</dbReference>
<dbReference type="AlphaFoldDB" id="A0A918VBD3"/>
<proteinExistence type="predicted"/>
<evidence type="ECO:0000256" key="7">
    <source>
        <dbReference type="ARBA" id="ARBA00022777"/>
    </source>
</evidence>
<dbReference type="PANTHER" id="PTHR45436">
    <property type="entry name" value="SENSOR HISTIDINE KINASE YKOH"/>
    <property type="match status" value="1"/>
</dbReference>
<evidence type="ECO:0000256" key="4">
    <source>
        <dbReference type="ARBA" id="ARBA00022553"/>
    </source>
</evidence>
<dbReference type="PRINTS" id="PR00344">
    <property type="entry name" value="BCTRLSENSOR"/>
</dbReference>
<feature type="domain" description="HAMP" evidence="13">
    <location>
        <begin position="186"/>
        <end position="237"/>
    </location>
</feature>
<evidence type="ECO:0000256" key="5">
    <source>
        <dbReference type="ARBA" id="ARBA00022679"/>
    </source>
</evidence>
<reference evidence="14" key="1">
    <citation type="journal article" date="2014" name="Int. J. Syst. Evol. Microbiol.">
        <title>Complete genome sequence of Corynebacterium casei LMG S-19264T (=DSM 44701T), isolated from a smear-ripened cheese.</title>
        <authorList>
            <consortium name="US DOE Joint Genome Institute (JGI-PGF)"/>
            <person name="Walter F."/>
            <person name="Albersmeier A."/>
            <person name="Kalinowski J."/>
            <person name="Ruckert C."/>
        </authorList>
    </citation>
    <scope>NUCLEOTIDE SEQUENCE</scope>
    <source>
        <strain evidence="14">KCTC 32422</strain>
    </source>
</reference>
<keyword evidence="9" id="KW-0902">Two-component regulatory system</keyword>
<evidence type="ECO:0000259" key="13">
    <source>
        <dbReference type="PROSITE" id="PS50885"/>
    </source>
</evidence>
<protein>
    <recommendedName>
        <fullName evidence="3">histidine kinase</fullName>
        <ecNumber evidence="3">2.7.13.3</ecNumber>
    </recommendedName>
</protein>
<comment type="caution">
    <text evidence="14">The sequence shown here is derived from an EMBL/GenBank/DDBJ whole genome shotgun (WGS) entry which is preliminary data.</text>
</comment>
<feature type="transmembrane region" description="Helical" evidence="11">
    <location>
        <begin position="12"/>
        <end position="36"/>
    </location>
</feature>
<dbReference type="SUPFAM" id="SSF55874">
    <property type="entry name" value="ATPase domain of HSP90 chaperone/DNA topoisomerase II/histidine kinase"/>
    <property type="match status" value="1"/>
</dbReference>
<keyword evidence="5" id="KW-0808">Transferase</keyword>
<dbReference type="InterPro" id="IPR005467">
    <property type="entry name" value="His_kinase_dom"/>
</dbReference>
<dbReference type="GO" id="GO:0000155">
    <property type="term" value="F:phosphorelay sensor kinase activity"/>
    <property type="evidence" value="ECO:0007669"/>
    <property type="project" value="InterPro"/>
</dbReference>
<dbReference type="InterPro" id="IPR003660">
    <property type="entry name" value="HAMP_dom"/>
</dbReference>
<dbReference type="GO" id="GO:0005886">
    <property type="term" value="C:plasma membrane"/>
    <property type="evidence" value="ECO:0007669"/>
    <property type="project" value="TreeGrafter"/>
</dbReference>
<dbReference type="RefSeq" id="WP_189538764.1">
    <property type="nucleotide sequence ID" value="NZ_BMZD01000001.1"/>
</dbReference>
<evidence type="ECO:0000256" key="10">
    <source>
        <dbReference type="ARBA" id="ARBA00023136"/>
    </source>
</evidence>
<dbReference type="InterPro" id="IPR036097">
    <property type="entry name" value="HisK_dim/P_sf"/>
</dbReference>
<dbReference type="EMBL" id="BMZD01000001">
    <property type="protein sequence ID" value="GGZ88655.1"/>
    <property type="molecule type" value="Genomic_DNA"/>
</dbReference>
<sequence>MRPPLPGSLRLRFLLAITLWVVLGVGAIWFSAVGIFRTHVERSYHEELEVHVRELGRLTALAPDGRIVLTRPLSDPRYEEPLSGFYWQVTADGRAPLKSGSMTRGSLDEHIAHSPEILHTLDNGPTGPAITYGFTRTGPRGEDIHFVIATDQRELDRLVNSFTRDLTLWLVGLGALLLATGLAIIGFGLHPLDRLSRAIGRLRQGEAVELEGRYPVEIAPLAADLNAYIRQNSDMIARARVQAGNLAHSLRTPLAIITDEAERLAERPDSAAAGQVLLDQAGAMEQQIEYQLARARSSAGQPASGRTTRLPDVALPILKAMERLHPGKHFRLAVGGCSGTALPVDPVDYAELLSILLDNAGKWASAEVVLAFTCAADGAITATISDDGPGIPAPELARVFDLGVRLDPAVPGSGLGLAIARDLAATLGLRLDLTNRAQGLMAEVRFTP</sequence>
<name>A0A918VBD3_9SPHN</name>
<keyword evidence="15" id="KW-1185">Reference proteome</keyword>
<evidence type="ECO:0000256" key="8">
    <source>
        <dbReference type="ARBA" id="ARBA00022989"/>
    </source>
</evidence>
<dbReference type="PROSITE" id="PS50885">
    <property type="entry name" value="HAMP"/>
    <property type="match status" value="1"/>
</dbReference>
<keyword evidence="6 11" id="KW-0812">Transmembrane</keyword>
<evidence type="ECO:0000256" key="11">
    <source>
        <dbReference type="SAM" id="Phobius"/>
    </source>
</evidence>
<evidence type="ECO:0000256" key="9">
    <source>
        <dbReference type="ARBA" id="ARBA00023012"/>
    </source>
</evidence>
<dbReference type="InterPro" id="IPR003661">
    <property type="entry name" value="HisK_dim/P_dom"/>
</dbReference>
<evidence type="ECO:0000256" key="2">
    <source>
        <dbReference type="ARBA" id="ARBA00004370"/>
    </source>
</evidence>
<keyword evidence="10 11" id="KW-0472">Membrane</keyword>
<keyword evidence="4" id="KW-0597">Phosphoprotein</keyword>
<gene>
    <name evidence="14" type="ORF">GCM10011617_04460</name>
</gene>
<dbReference type="SMART" id="SM00387">
    <property type="entry name" value="HATPase_c"/>
    <property type="match status" value="1"/>
</dbReference>
<evidence type="ECO:0000256" key="6">
    <source>
        <dbReference type="ARBA" id="ARBA00022692"/>
    </source>
</evidence>
<evidence type="ECO:0000313" key="15">
    <source>
        <dbReference type="Proteomes" id="UP000634139"/>
    </source>
</evidence>
<dbReference type="PANTHER" id="PTHR45436:SF5">
    <property type="entry name" value="SENSOR HISTIDINE KINASE TRCS"/>
    <property type="match status" value="1"/>
</dbReference>
<keyword evidence="7 14" id="KW-0418">Kinase</keyword>
<dbReference type="InterPro" id="IPR036890">
    <property type="entry name" value="HATPase_C_sf"/>
</dbReference>
<comment type="subcellular location">
    <subcellularLocation>
        <location evidence="2">Membrane</location>
    </subcellularLocation>
</comment>
<dbReference type="InterPro" id="IPR003594">
    <property type="entry name" value="HATPase_dom"/>
</dbReference>
<dbReference type="CDD" id="cd00082">
    <property type="entry name" value="HisKA"/>
    <property type="match status" value="1"/>
</dbReference>
<dbReference type="SUPFAM" id="SSF47384">
    <property type="entry name" value="Homodimeric domain of signal transducing histidine kinase"/>
    <property type="match status" value="1"/>
</dbReference>
<feature type="transmembrane region" description="Helical" evidence="11">
    <location>
        <begin position="166"/>
        <end position="189"/>
    </location>
</feature>
<evidence type="ECO:0000256" key="1">
    <source>
        <dbReference type="ARBA" id="ARBA00000085"/>
    </source>
</evidence>
<dbReference type="Pfam" id="PF02518">
    <property type="entry name" value="HATPase_c"/>
    <property type="match status" value="1"/>
</dbReference>
<keyword evidence="8 11" id="KW-1133">Transmembrane helix</keyword>
<reference evidence="14" key="2">
    <citation type="submission" date="2020-09" db="EMBL/GenBank/DDBJ databases">
        <authorList>
            <person name="Sun Q."/>
            <person name="Kim S."/>
        </authorList>
    </citation>
    <scope>NUCLEOTIDE SEQUENCE</scope>
    <source>
        <strain evidence="14">KCTC 32422</strain>
    </source>
</reference>
<dbReference type="EC" id="2.7.13.3" evidence="3"/>
<feature type="domain" description="Histidine kinase" evidence="12">
    <location>
        <begin position="245"/>
        <end position="448"/>
    </location>
</feature>